<feature type="domain" description="IrrE N-terminal-like" evidence="1">
    <location>
        <begin position="41"/>
        <end position="102"/>
    </location>
</feature>
<evidence type="ECO:0000259" key="1">
    <source>
        <dbReference type="Pfam" id="PF06114"/>
    </source>
</evidence>
<evidence type="ECO:0000313" key="3">
    <source>
        <dbReference type="EMBL" id="GAA3360409.1"/>
    </source>
</evidence>
<evidence type="ECO:0000313" key="4">
    <source>
        <dbReference type="Proteomes" id="UP001500483"/>
    </source>
</evidence>
<protein>
    <recommendedName>
        <fullName evidence="1">IrrE N-terminal-like domain-containing protein</fullName>
    </recommendedName>
</protein>
<reference evidence="4" key="2">
    <citation type="journal article" date="2019" name="Int. J. Syst. Evol. Microbiol.">
        <title>The Global Catalogue of Microorganisms (GCM) 10K type strain sequencing project: providing services to taxonomists for standard genome sequencing and annotation.</title>
        <authorList>
            <consortium name="The Broad Institute Genomics Platform"/>
            <consortium name="The Broad Institute Genome Sequencing Center for Infectious Disease"/>
            <person name="Wu L."/>
            <person name="Ma J."/>
        </authorList>
    </citation>
    <scope>NUCLEOTIDE SEQUENCE [LARGE SCALE GENOMIC DNA]</scope>
    <source>
        <strain evidence="4">JCM 9687</strain>
    </source>
</reference>
<dbReference type="EMBL" id="BAAAYK010000038">
    <property type="protein sequence ID" value="GAA3360409.1"/>
    <property type="molecule type" value="Genomic_DNA"/>
</dbReference>
<reference evidence="2" key="3">
    <citation type="submission" date="2023-12" db="EMBL/GenBank/DDBJ databases">
        <authorList>
            <person name="Sun Q."/>
            <person name="Inoue M."/>
        </authorList>
    </citation>
    <scope>NUCLEOTIDE SEQUENCE</scope>
    <source>
        <strain evidence="2">JCM 9687</strain>
    </source>
</reference>
<gene>
    <name evidence="2" type="ORF">GCM10020366_05730</name>
    <name evidence="3" type="ORF">GCM10020366_40290</name>
</gene>
<reference evidence="2" key="1">
    <citation type="journal article" date="2014" name="Int. J. Syst. Evol. Microbiol.">
        <title>Complete genome of a new Firmicutes species belonging to the dominant human colonic microbiota ('Ruminococcus bicirculans') reveals two chromosomes and a selective capacity to utilize plant glucans.</title>
        <authorList>
            <consortium name="NISC Comparative Sequencing Program"/>
            <person name="Wegmann U."/>
            <person name="Louis P."/>
            <person name="Goesmann A."/>
            <person name="Henrissat B."/>
            <person name="Duncan S.H."/>
            <person name="Flint H.J."/>
        </authorList>
    </citation>
    <scope>NUCLEOTIDE SEQUENCE</scope>
    <source>
        <strain evidence="2">JCM 9687</strain>
    </source>
</reference>
<name>A0ABP6RJ86_9PSEU</name>
<dbReference type="RefSeq" id="WP_344923990.1">
    <property type="nucleotide sequence ID" value="NZ_BAAAYK010000012.1"/>
</dbReference>
<proteinExistence type="predicted"/>
<dbReference type="Pfam" id="PF06114">
    <property type="entry name" value="Peptidase_M78"/>
    <property type="match status" value="1"/>
</dbReference>
<dbReference type="Proteomes" id="UP001500483">
    <property type="component" value="Unassembled WGS sequence"/>
</dbReference>
<comment type="caution">
    <text evidence="2">The sequence shown here is derived from an EMBL/GenBank/DDBJ whole genome shotgun (WGS) entry which is preliminary data.</text>
</comment>
<dbReference type="EMBL" id="BAAAYK010000012">
    <property type="protein sequence ID" value="GAA3353213.1"/>
    <property type="molecule type" value="Genomic_DNA"/>
</dbReference>
<sequence length="176" mass="19414">MLEGWRSRARFRRLVKELALPAACSMDELIECISARRKRPLRVLPFPGAANSARPHGLWVEAADTDYVFVEPRTSELHRKHIILHEIGHILAHGGAETADHSERRAAQFRRMVPDLDPGTVSRLLARSHGGHGAAAEREAEDIAVLLGSRILPTPVRVGGIEEALGFAVAPWPPPR</sequence>
<accession>A0ABP6RJ86</accession>
<organism evidence="2 4">
    <name type="scientific">Saccharopolyspora gregorii</name>
    <dbReference type="NCBI Taxonomy" id="33914"/>
    <lineage>
        <taxon>Bacteria</taxon>
        <taxon>Bacillati</taxon>
        <taxon>Actinomycetota</taxon>
        <taxon>Actinomycetes</taxon>
        <taxon>Pseudonocardiales</taxon>
        <taxon>Pseudonocardiaceae</taxon>
        <taxon>Saccharopolyspora</taxon>
    </lineage>
</organism>
<evidence type="ECO:0000313" key="2">
    <source>
        <dbReference type="EMBL" id="GAA3353213.1"/>
    </source>
</evidence>
<keyword evidence="4" id="KW-1185">Reference proteome</keyword>
<dbReference type="InterPro" id="IPR010359">
    <property type="entry name" value="IrrE_HExxH"/>
</dbReference>